<gene>
    <name evidence="3" type="ORF">LTR91_021084</name>
</gene>
<dbReference type="CDD" id="cd20071">
    <property type="entry name" value="SET_SMYD"/>
    <property type="match status" value="1"/>
</dbReference>
<dbReference type="SMART" id="SM00317">
    <property type="entry name" value="SET"/>
    <property type="match status" value="1"/>
</dbReference>
<feature type="repeat" description="TPR" evidence="1">
    <location>
        <begin position="254"/>
        <end position="287"/>
    </location>
</feature>
<dbReference type="PANTHER" id="PTHR47643">
    <property type="entry name" value="TPR DOMAIN PROTEIN (AFU_ORTHOLOGUE AFUA_5G12710)"/>
    <property type="match status" value="1"/>
</dbReference>
<keyword evidence="1" id="KW-0802">TPR repeat</keyword>
<dbReference type="PROSITE" id="PS50005">
    <property type="entry name" value="TPR"/>
    <property type="match status" value="1"/>
</dbReference>
<keyword evidence="4" id="KW-1185">Reference proteome</keyword>
<dbReference type="SMART" id="SM00028">
    <property type="entry name" value="TPR"/>
    <property type="match status" value="3"/>
</dbReference>
<accession>A0AAN6K4N7</accession>
<sequence length="724" mass="80004">MDFAPLLQCFKQLSLNDQEHKGMKATDKPDRAFLEILFAKKAKPSLEECLDVCSIISYAYPPSVIPLAHLQPMFISDLRLETHHHGRALYLKTFGHPKCVQAVRNAVEDLKGDVDRLVVYNTHPTSPAERILCTRLLWCVSHLLHLQLGDERIPAVLRPRVVRSYEEAIVLKAEGNAVYGRKAFVEAVEYYSEALQASCTEGKESLRYDLYRNRASANLLLGRFEGALADADAAIIPSAPDSGVLKEATAKLNGKAYYRAGRAAYALRNFPRAAEYFRKGEQCSPSGDADAKQEVKRAAYRLEEQRTGRYDFAAMSEAVSATRNNRLDHADFTTRVEVRDAEIHGRGLFAVEALKMGDLVLCEKAFGVVFASEKIKALDMTVNLNTNRLSLATRSTLRLNLLQKLSHNPDQARAYSNLYDGGYTPRTPPQLVDGLTVVDTFRAAAILEYNVFICPSERSSDQAPGKNNNEDGSGTDLGGSIGVWLLASYINHACNGNATRAFIGDMMIIRAVRDIGAGEEVLMPYINQWNDQPATLAQLKVEWGFECDCKFCEADANTTKAQLERRKAPSEVASRFLSPQPLPNAANIRKAEKMLTELKATYDYVGSARNRPDLALTGLGTWLCQAHISASSPRKVIACANRLLGDLGYGVSIANNTVVIDHASGCPGTSAVDAAMYAAHAHYSLGERKLGGHYEMFAERLYVVMLGEKRGFAERYECLELLRA</sequence>
<dbReference type="InterPro" id="IPR019734">
    <property type="entry name" value="TPR_rpt"/>
</dbReference>
<evidence type="ECO:0000259" key="2">
    <source>
        <dbReference type="PROSITE" id="PS50280"/>
    </source>
</evidence>
<feature type="domain" description="SET" evidence="2">
    <location>
        <begin position="334"/>
        <end position="526"/>
    </location>
</feature>
<dbReference type="InterPro" id="IPR001214">
    <property type="entry name" value="SET_dom"/>
</dbReference>
<dbReference type="Pfam" id="PF00856">
    <property type="entry name" value="SET"/>
    <property type="match status" value="1"/>
</dbReference>
<dbReference type="Gene3D" id="2.170.270.10">
    <property type="entry name" value="SET domain"/>
    <property type="match status" value="1"/>
</dbReference>
<dbReference type="InterPro" id="IPR053209">
    <property type="entry name" value="Gramillin-biosynth_MTr"/>
</dbReference>
<protein>
    <recommendedName>
        <fullName evidence="2">SET domain-containing protein</fullName>
    </recommendedName>
</protein>
<comment type="caution">
    <text evidence="3">The sequence shown here is derived from an EMBL/GenBank/DDBJ whole genome shotgun (WGS) entry which is preliminary data.</text>
</comment>
<dbReference type="Gene3D" id="1.25.40.10">
    <property type="entry name" value="Tetratricopeptide repeat domain"/>
    <property type="match status" value="1"/>
</dbReference>
<dbReference type="Proteomes" id="UP001175353">
    <property type="component" value="Unassembled WGS sequence"/>
</dbReference>
<organism evidence="3 4">
    <name type="scientific">Friedmanniomyces endolithicus</name>
    <dbReference type="NCBI Taxonomy" id="329885"/>
    <lineage>
        <taxon>Eukaryota</taxon>
        <taxon>Fungi</taxon>
        <taxon>Dikarya</taxon>
        <taxon>Ascomycota</taxon>
        <taxon>Pezizomycotina</taxon>
        <taxon>Dothideomycetes</taxon>
        <taxon>Dothideomycetidae</taxon>
        <taxon>Mycosphaerellales</taxon>
        <taxon>Teratosphaeriaceae</taxon>
        <taxon>Friedmanniomyces</taxon>
    </lineage>
</organism>
<dbReference type="SUPFAM" id="SSF48452">
    <property type="entry name" value="TPR-like"/>
    <property type="match status" value="1"/>
</dbReference>
<proteinExistence type="predicted"/>
<evidence type="ECO:0000313" key="3">
    <source>
        <dbReference type="EMBL" id="KAK0958992.1"/>
    </source>
</evidence>
<dbReference type="SUPFAM" id="SSF82199">
    <property type="entry name" value="SET domain"/>
    <property type="match status" value="1"/>
</dbReference>
<dbReference type="AlphaFoldDB" id="A0AAN6K4N7"/>
<evidence type="ECO:0000313" key="4">
    <source>
        <dbReference type="Proteomes" id="UP001175353"/>
    </source>
</evidence>
<dbReference type="PANTHER" id="PTHR47643:SF2">
    <property type="entry name" value="TPR DOMAIN PROTEIN (AFU_ORTHOLOGUE AFUA_5G12710)"/>
    <property type="match status" value="1"/>
</dbReference>
<dbReference type="InterPro" id="IPR046341">
    <property type="entry name" value="SET_dom_sf"/>
</dbReference>
<dbReference type="PROSITE" id="PS50280">
    <property type="entry name" value="SET"/>
    <property type="match status" value="1"/>
</dbReference>
<evidence type="ECO:0000256" key="1">
    <source>
        <dbReference type="PROSITE-ProRule" id="PRU00339"/>
    </source>
</evidence>
<dbReference type="EMBL" id="JAUJLE010000364">
    <property type="protein sequence ID" value="KAK0958992.1"/>
    <property type="molecule type" value="Genomic_DNA"/>
</dbReference>
<reference evidence="3" key="1">
    <citation type="submission" date="2023-06" db="EMBL/GenBank/DDBJ databases">
        <title>Black Yeasts Isolated from many extreme environments.</title>
        <authorList>
            <person name="Coleine C."/>
            <person name="Stajich J.E."/>
            <person name="Selbmann L."/>
        </authorList>
    </citation>
    <scope>NUCLEOTIDE SEQUENCE</scope>
    <source>
        <strain evidence="3">CCFEE 5200</strain>
    </source>
</reference>
<dbReference type="InterPro" id="IPR011990">
    <property type="entry name" value="TPR-like_helical_dom_sf"/>
</dbReference>
<name>A0AAN6K4N7_9PEZI</name>